<sequence length="74" mass="8854">MNFRHPSKGWEFSRIQLGEWSGLYYFCVCFLQDCGWIPTERYNYNDGLSTQFVIPQESSLQSVIFNKRTKVRSY</sequence>
<protein>
    <submittedName>
        <fullName evidence="1">Uncharacterized protein</fullName>
    </submittedName>
</protein>
<gene>
    <name evidence="1" type="ORF">EU348_16245</name>
</gene>
<organism evidence="1">
    <name type="scientific">Chryseobacterium indologenes</name>
    <name type="common">Flavobacterium indologenes</name>
    <dbReference type="NCBI Taxonomy" id="253"/>
    <lineage>
        <taxon>Bacteria</taxon>
        <taxon>Pseudomonadati</taxon>
        <taxon>Bacteroidota</taxon>
        <taxon>Flavobacteriia</taxon>
        <taxon>Flavobacteriales</taxon>
        <taxon>Weeksellaceae</taxon>
        <taxon>Chryseobacterium group</taxon>
        <taxon>Chryseobacterium</taxon>
    </lineage>
</organism>
<dbReference type="AlphaFoldDB" id="A0A411DQN5"/>
<evidence type="ECO:0000313" key="1">
    <source>
        <dbReference type="EMBL" id="QBA22647.1"/>
    </source>
</evidence>
<accession>A0A411DQN5</accession>
<proteinExistence type="predicted"/>
<dbReference type="EMBL" id="CP035532">
    <property type="protein sequence ID" value="QBA22647.1"/>
    <property type="molecule type" value="Genomic_DNA"/>
</dbReference>
<reference evidence="1" key="1">
    <citation type="submission" date="2019-01" db="EMBL/GenBank/DDBJ databases">
        <title>Whole Genome Sequencing for Putative Detection of Antimicrobial Resistance and Potential Virulence Factors in Chryseobacterium indologenes isolated from Nile Tilapia in Tanzania.</title>
        <authorList>
            <person name="Mwega E."/>
            <person name="Mutoloki S."/>
            <person name="Mugimba K."/>
            <person name="Colquhoun D."/>
            <person name="Mdegela R."/>
            <person name="Evensen O."/>
            <person name="Wasteson Y."/>
        </authorList>
    </citation>
    <scope>NUCLEOTIDE SEQUENCE [LARGE SCALE GENOMIC DNA]</scope>
    <source>
        <strain evidence="1">StR 01</strain>
    </source>
</reference>
<name>A0A411DQN5_CHRID</name>